<reference evidence="4" key="2">
    <citation type="journal article" date="2018" name="BMC Genomics">
        <title>Genomic insights into host adaptation between the wheat stripe rust pathogen (Puccinia striiformis f. sp. tritici) and the barley stripe rust pathogen (Puccinia striiformis f. sp. hordei).</title>
        <authorList>
            <person name="Xia C."/>
            <person name="Wang M."/>
            <person name="Yin C."/>
            <person name="Cornejo O.E."/>
            <person name="Hulbert S.H."/>
            <person name="Chen X."/>
        </authorList>
    </citation>
    <scope>NUCLEOTIDE SEQUENCE [LARGE SCALE GENOMIC DNA]</scope>
    <source>
        <strain evidence="4">93TX-2</strain>
    </source>
</reference>
<reference evidence="3 4" key="1">
    <citation type="submission" date="2017-12" db="EMBL/GenBank/DDBJ databases">
        <title>Gene loss provides genomic basis for host adaptation in cereal stripe rust fungi.</title>
        <authorList>
            <person name="Xia C."/>
        </authorList>
    </citation>
    <scope>NUCLEOTIDE SEQUENCE [LARGE SCALE GENOMIC DNA]</scope>
    <source>
        <strain evidence="3 4">93TX-2</strain>
    </source>
</reference>
<feature type="compositionally biased region" description="Low complexity" evidence="1">
    <location>
        <begin position="70"/>
        <end position="80"/>
    </location>
</feature>
<sequence length="718" mass="77897">MLYATTTTASPTSTTTTALVSPPSSLSSADSLSQIVHSMQQLSPSPPHNPSSAAPTARNHIRSINKQPHNSRSSPNNSNPVYHRQPTKNLTIDTSATITHSRPHKMFTLETPPPSNSESSTPSSAATARATTPTSATTPSHCLHHKSYSYQFPVVNFNSPTPPSTDKTDYFDGLTSPTQRGSKPNRPLHQKAQSETAMRLELPHSFPSSSLDNIPMLRKKSGEVVRSSLKLSSMGTAPSSRSNSYSNSRSAPSTPTHGPKAVHFDAHLEHVRHFLSQQRPIAVSRDGSPAETETEGEEEYPFPDMDSSGGRSGRSKLVIELPNMPLNPSLGADKVCLKSIELAPDGKNLKGTVLVENLSFEKRVAVRFTFDKWQTVSEVTADYISSQTMYPNKLLAPPGLSKSVDLFGFTIKLQDVLARIEEREMEVAVRYLAAGGEYWDNNSSANYHVRFKNLRNGPQQSANNKQVSHVAMSRSQAPETSMNSTTNQTGTTDPCPWAVTLRAELDRLVGDDLGISAGIPGLKKKGPSASFSSGSPRLDALSAGSHLRAGTGLSARYDFGLSLKQAASSQHARPNRFEPSLPVAISNVPVEWIGISPSNGFLDTFANSEPHSFPKYQPQHSQPTHQLHQPSSYNKRWSVPAIVPIPNLPPSPPQDCPSNLQVNNDTLIIPQPIGSIRQDGFNISSPILHQSLDQPSFHQYMNSGLVTPQSPSLTNDSI</sequence>
<feature type="compositionally biased region" description="Low complexity" evidence="1">
    <location>
        <begin position="237"/>
        <end position="253"/>
    </location>
</feature>
<dbReference type="PANTHER" id="PTHR12307:SF36">
    <property type="entry name" value="GLYCOGEN-BINDING SUBUNIT 76A"/>
    <property type="match status" value="1"/>
</dbReference>
<dbReference type="AlphaFoldDB" id="A0A2S4W9L8"/>
<keyword evidence="4" id="KW-1185">Reference proteome</keyword>
<feature type="compositionally biased region" description="Polar residues" evidence="1">
    <location>
        <begin position="473"/>
        <end position="492"/>
    </location>
</feature>
<feature type="region of interest" description="Disordered" evidence="1">
    <location>
        <begin position="276"/>
        <end position="314"/>
    </location>
</feature>
<evidence type="ECO:0000259" key="2">
    <source>
        <dbReference type="PROSITE" id="PS51159"/>
    </source>
</evidence>
<feature type="compositionally biased region" description="Acidic residues" evidence="1">
    <location>
        <begin position="292"/>
        <end position="301"/>
    </location>
</feature>
<dbReference type="VEuPathDB" id="FungiDB:PSHT_05781"/>
<evidence type="ECO:0000313" key="3">
    <source>
        <dbReference type="EMBL" id="POW18465.1"/>
    </source>
</evidence>
<gene>
    <name evidence="3" type="ORF">PSHT_05781</name>
</gene>
<dbReference type="VEuPathDB" id="FungiDB:PSTT_00220"/>
<reference evidence="4" key="3">
    <citation type="journal article" date="2018" name="Mol. Plant Microbe Interact.">
        <title>Genome sequence resources for the wheat stripe rust pathogen (Puccinia striiformis f. sp. tritici) and the barley stripe rust pathogen (Puccinia striiformis f. sp. hordei).</title>
        <authorList>
            <person name="Xia C."/>
            <person name="Wang M."/>
            <person name="Yin C."/>
            <person name="Cornejo O.E."/>
            <person name="Hulbert S.H."/>
            <person name="Chen X."/>
        </authorList>
    </citation>
    <scope>NUCLEOTIDE SEQUENCE [LARGE SCALE GENOMIC DNA]</scope>
    <source>
        <strain evidence="4">93TX-2</strain>
    </source>
</reference>
<dbReference type="GO" id="GO:2001069">
    <property type="term" value="F:glycogen binding"/>
    <property type="evidence" value="ECO:0007669"/>
    <property type="project" value="TreeGrafter"/>
</dbReference>
<dbReference type="EMBL" id="PKSM01000065">
    <property type="protein sequence ID" value="POW18465.1"/>
    <property type="molecule type" value="Genomic_DNA"/>
</dbReference>
<organism evidence="3 4">
    <name type="scientific">Puccinia striiformis</name>
    <dbReference type="NCBI Taxonomy" id="27350"/>
    <lineage>
        <taxon>Eukaryota</taxon>
        <taxon>Fungi</taxon>
        <taxon>Dikarya</taxon>
        <taxon>Basidiomycota</taxon>
        <taxon>Pucciniomycotina</taxon>
        <taxon>Pucciniomycetes</taxon>
        <taxon>Pucciniales</taxon>
        <taxon>Pucciniaceae</taxon>
        <taxon>Puccinia</taxon>
    </lineage>
</organism>
<evidence type="ECO:0000313" key="4">
    <source>
        <dbReference type="Proteomes" id="UP000238274"/>
    </source>
</evidence>
<feature type="region of interest" description="Disordered" evidence="1">
    <location>
        <begin position="225"/>
        <end position="261"/>
    </location>
</feature>
<accession>A0A2S4W9L8</accession>
<feature type="domain" description="CBM21" evidence="2">
    <location>
        <begin position="327"/>
        <end position="450"/>
    </location>
</feature>
<feature type="compositionally biased region" description="Low complexity" evidence="1">
    <location>
        <begin position="116"/>
        <end position="140"/>
    </location>
</feature>
<feature type="compositionally biased region" description="Polar residues" evidence="1">
    <location>
        <begin position="618"/>
        <end position="631"/>
    </location>
</feature>
<dbReference type="OrthoDB" id="1881at2759"/>
<dbReference type="PANTHER" id="PTHR12307">
    <property type="entry name" value="PROTEIN PHOSPHATASE 1 REGULATORY SUBUNIT"/>
    <property type="match status" value="1"/>
</dbReference>
<feature type="region of interest" description="Disordered" evidence="1">
    <location>
        <begin position="609"/>
        <end position="631"/>
    </location>
</feature>
<dbReference type="PROSITE" id="PS51159">
    <property type="entry name" value="CBM21"/>
    <property type="match status" value="1"/>
</dbReference>
<dbReference type="Pfam" id="PF03370">
    <property type="entry name" value="CBM_21"/>
    <property type="match status" value="1"/>
</dbReference>
<dbReference type="Gene3D" id="2.60.40.2440">
    <property type="entry name" value="Carbohydrate binding type-21 domain"/>
    <property type="match status" value="1"/>
</dbReference>
<evidence type="ECO:0000256" key="1">
    <source>
        <dbReference type="SAM" id="MobiDB-lite"/>
    </source>
</evidence>
<dbReference type="InterPro" id="IPR038175">
    <property type="entry name" value="CBM21_dom_sf"/>
</dbReference>
<name>A0A2S4W9L8_9BASI</name>
<feature type="compositionally biased region" description="Polar residues" evidence="1">
    <location>
        <begin position="87"/>
        <end position="100"/>
    </location>
</feature>
<protein>
    <recommendedName>
        <fullName evidence="2">CBM21 domain-containing protein</fullName>
    </recommendedName>
</protein>
<feature type="compositionally biased region" description="Low complexity" evidence="1">
    <location>
        <begin position="1"/>
        <end position="33"/>
    </location>
</feature>
<comment type="caution">
    <text evidence="3">The sequence shown here is derived from an EMBL/GenBank/DDBJ whole genome shotgun (WGS) entry which is preliminary data.</text>
</comment>
<proteinExistence type="predicted"/>
<dbReference type="InterPro" id="IPR005036">
    <property type="entry name" value="CBM21_dom"/>
</dbReference>
<feature type="region of interest" description="Disordered" evidence="1">
    <location>
        <begin position="1"/>
        <end position="141"/>
    </location>
</feature>
<dbReference type="GO" id="GO:0000164">
    <property type="term" value="C:protein phosphatase type 1 complex"/>
    <property type="evidence" value="ECO:0007669"/>
    <property type="project" value="TreeGrafter"/>
</dbReference>
<dbReference type="GO" id="GO:0008157">
    <property type="term" value="F:protein phosphatase 1 binding"/>
    <property type="evidence" value="ECO:0007669"/>
    <property type="project" value="TreeGrafter"/>
</dbReference>
<dbReference type="InterPro" id="IPR050782">
    <property type="entry name" value="PP1_regulatory_subunit_3"/>
</dbReference>
<feature type="region of interest" description="Disordered" evidence="1">
    <location>
        <begin position="159"/>
        <end position="196"/>
    </location>
</feature>
<dbReference type="Proteomes" id="UP000238274">
    <property type="component" value="Unassembled WGS sequence"/>
</dbReference>
<dbReference type="GO" id="GO:0005979">
    <property type="term" value="P:regulation of glycogen biosynthetic process"/>
    <property type="evidence" value="ECO:0007669"/>
    <property type="project" value="TreeGrafter"/>
</dbReference>
<feature type="region of interest" description="Disordered" evidence="1">
    <location>
        <begin position="473"/>
        <end position="495"/>
    </location>
</feature>